<protein>
    <submittedName>
        <fullName evidence="10">Uncharacterized membrane protein YcaP</fullName>
    </submittedName>
</protein>
<evidence type="ECO:0000256" key="1">
    <source>
        <dbReference type="ARBA" id="ARBA00004651"/>
    </source>
</evidence>
<dbReference type="Gene3D" id="3.30.240.20">
    <property type="entry name" value="bsu07140 like domains"/>
    <property type="match status" value="2"/>
</dbReference>
<evidence type="ECO:0000256" key="7">
    <source>
        <dbReference type="SAM" id="Phobius"/>
    </source>
</evidence>
<evidence type="ECO:0000259" key="9">
    <source>
        <dbReference type="Pfam" id="PF20730"/>
    </source>
</evidence>
<evidence type="ECO:0000256" key="6">
    <source>
        <dbReference type="ARBA" id="ARBA00023136"/>
    </source>
</evidence>
<dbReference type="PANTHER" id="PTHR34582:SF5">
    <property type="entry name" value="UPF0702 TRANSMEMBRANE PROTEIN YETF"/>
    <property type="match status" value="1"/>
</dbReference>
<dbReference type="Pfam" id="PF04239">
    <property type="entry name" value="DUF421"/>
    <property type="match status" value="1"/>
</dbReference>
<sequence length="225" mass="26195">MEDIMSYFVKLTSGLIGVMIILRLLGPKEMAQITPLDFVYALILGSIVEESLYETDTPFYHMLLMLAYWALLIYVIERFAMKNERFRRLTKGSSQLLINDGEIDKKVLDRNNMDVDEVRELLRMQGVFSLREVKHAIMETSGMLSIIKHADEEPPSRHQVLEDYKENSISYLFIDGGEVEHRSLQAAGYDEDWLKNTIREETDKDVKDIFLAEWNENEGFFIQAK</sequence>
<proteinExistence type="inferred from homology"/>
<dbReference type="Pfam" id="PF20730">
    <property type="entry name" value="YetF_N"/>
    <property type="match status" value="1"/>
</dbReference>
<dbReference type="InterPro" id="IPR048454">
    <property type="entry name" value="YetF_N"/>
</dbReference>
<dbReference type="InterPro" id="IPR023090">
    <property type="entry name" value="UPF0702_alpha/beta_dom_sf"/>
</dbReference>
<evidence type="ECO:0000256" key="4">
    <source>
        <dbReference type="ARBA" id="ARBA00022692"/>
    </source>
</evidence>
<evidence type="ECO:0000256" key="2">
    <source>
        <dbReference type="ARBA" id="ARBA00006448"/>
    </source>
</evidence>
<name>A0A285UJB6_9STAP</name>
<dbReference type="RefSeq" id="WP_097040538.1">
    <property type="nucleotide sequence ID" value="NZ_OBQF01000003.1"/>
</dbReference>
<dbReference type="OrthoDB" id="1076133at2"/>
<evidence type="ECO:0000259" key="8">
    <source>
        <dbReference type="Pfam" id="PF04239"/>
    </source>
</evidence>
<organism evidence="10 11">
    <name type="scientific">Salinicoccus kekensis</name>
    <dbReference type="NCBI Taxonomy" id="714307"/>
    <lineage>
        <taxon>Bacteria</taxon>
        <taxon>Bacillati</taxon>
        <taxon>Bacillota</taxon>
        <taxon>Bacilli</taxon>
        <taxon>Bacillales</taxon>
        <taxon>Staphylococcaceae</taxon>
        <taxon>Salinicoccus</taxon>
    </lineage>
</organism>
<feature type="transmembrane region" description="Helical" evidence="7">
    <location>
        <begin position="6"/>
        <end position="25"/>
    </location>
</feature>
<keyword evidence="5 7" id="KW-1133">Transmembrane helix</keyword>
<evidence type="ECO:0000256" key="5">
    <source>
        <dbReference type="ARBA" id="ARBA00022989"/>
    </source>
</evidence>
<dbReference type="InterPro" id="IPR007353">
    <property type="entry name" value="DUF421"/>
</dbReference>
<comment type="similarity">
    <text evidence="2">Belongs to the UPF0702 family.</text>
</comment>
<feature type="domain" description="YetF-like N-terminal transmembrane" evidence="9">
    <location>
        <begin position="6"/>
        <end position="77"/>
    </location>
</feature>
<dbReference type="AlphaFoldDB" id="A0A285UJB6"/>
<evidence type="ECO:0000313" key="11">
    <source>
        <dbReference type="Proteomes" id="UP000219412"/>
    </source>
</evidence>
<accession>A0A285UJB6</accession>
<evidence type="ECO:0000256" key="3">
    <source>
        <dbReference type="ARBA" id="ARBA00022475"/>
    </source>
</evidence>
<keyword evidence="4 7" id="KW-0812">Transmembrane</keyword>
<keyword evidence="6 7" id="KW-0472">Membrane</keyword>
<comment type="subcellular location">
    <subcellularLocation>
        <location evidence="1">Cell membrane</location>
        <topology evidence="1">Multi-pass membrane protein</topology>
    </subcellularLocation>
</comment>
<keyword evidence="11" id="KW-1185">Reference proteome</keyword>
<dbReference type="GO" id="GO:0005886">
    <property type="term" value="C:plasma membrane"/>
    <property type="evidence" value="ECO:0007669"/>
    <property type="project" value="UniProtKB-SubCell"/>
</dbReference>
<dbReference type="PANTHER" id="PTHR34582">
    <property type="entry name" value="UPF0702 TRANSMEMBRANE PROTEIN YCAP"/>
    <property type="match status" value="1"/>
</dbReference>
<gene>
    <name evidence="10" type="ORF">SAMN05878391_1410</name>
</gene>
<reference evidence="11" key="1">
    <citation type="submission" date="2017-08" db="EMBL/GenBank/DDBJ databases">
        <authorList>
            <person name="Varghese N."/>
            <person name="Submissions S."/>
        </authorList>
    </citation>
    <scope>NUCLEOTIDE SEQUENCE [LARGE SCALE GENOMIC DNA]</scope>
    <source>
        <strain evidence="11">DSM 23173</strain>
    </source>
</reference>
<dbReference type="Proteomes" id="UP000219412">
    <property type="component" value="Unassembled WGS sequence"/>
</dbReference>
<keyword evidence="3" id="KW-1003">Cell membrane</keyword>
<feature type="transmembrane region" description="Helical" evidence="7">
    <location>
        <begin position="59"/>
        <end position="81"/>
    </location>
</feature>
<dbReference type="EMBL" id="OBQF01000003">
    <property type="protein sequence ID" value="SOC41777.1"/>
    <property type="molecule type" value="Genomic_DNA"/>
</dbReference>
<feature type="domain" description="YetF C-terminal" evidence="8">
    <location>
        <begin position="81"/>
        <end position="215"/>
    </location>
</feature>
<evidence type="ECO:0000313" key="10">
    <source>
        <dbReference type="EMBL" id="SOC41777.1"/>
    </source>
</evidence>